<dbReference type="Gene3D" id="2.170.270.10">
    <property type="entry name" value="SET domain"/>
    <property type="match status" value="1"/>
</dbReference>
<dbReference type="InterPro" id="IPR001214">
    <property type="entry name" value="SET_dom"/>
</dbReference>
<dbReference type="GeneID" id="18937010"/>
<evidence type="ECO:0000313" key="2">
    <source>
        <dbReference type="EMBL" id="EGF99276.1"/>
    </source>
</evidence>
<dbReference type="InterPro" id="IPR046341">
    <property type="entry name" value="SET_dom_sf"/>
</dbReference>
<dbReference type="PANTHER" id="PTHR47332:SF6">
    <property type="entry name" value="SET DOMAIN-CONTAINING PROTEIN"/>
    <property type="match status" value="1"/>
</dbReference>
<dbReference type="AlphaFoldDB" id="F4S7V4"/>
<gene>
    <name evidence="2" type="ORF">MELLADRAFT_94773</name>
</gene>
<reference evidence="3" key="1">
    <citation type="journal article" date="2011" name="Proc. Natl. Acad. Sci. U.S.A.">
        <title>Obligate biotrophy features unraveled by the genomic analysis of rust fungi.</title>
        <authorList>
            <person name="Duplessis S."/>
            <person name="Cuomo C.A."/>
            <person name="Lin Y.-C."/>
            <person name="Aerts A."/>
            <person name="Tisserant E."/>
            <person name="Veneault-Fourrey C."/>
            <person name="Joly D.L."/>
            <person name="Hacquard S."/>
            <person name="Amselem J."/>
            <person name="Cantarel B.L."/>
            <person name="Chiu R."/>
            <person name="Coutinho P.M."/>
            <person name="Feau N."/>
            <person name="Field M."/>
            <person name="Frey P."/>
            <person name="Gelhaye E."/>
            <person name="Goldberg J."/>
            <person name="Grabherr M.G."/>
            <person name="Kodira C.D."/>
            <person name="Kohler A."/>
            <person name="Kuees U."/>
            <person name="Lindquist E.A."/>
            <person name="Lucas S.M."/>
            <person name="Mago R."/>
            <person name="Mauceli E."/>
            <person name="Morin E."/>
            <person name="Murat C."/>
            <person name="Pangilinan J.L."/>
            <person name="Park R."/>
            <person name="Pearson M."/>
            <person name="Quesneville H."/>
            <person name="Rouhier N."/>
            <person name="Sakthikumar S."/>
            <person name="Salamov A.A."/>
            <person name="Schmutz J."/>
            <person name="Selles B."/>
            <person name="Shapiro H."/>
            <person name="Tanguay P."/>
            <person name="Tuskan G.A."/>
            <person name="Henrissat B."/>
            <person name="Van de Peer Y."/>
            <person name="Rouze P."/>
            <person name="Ellis J.G."/>
            <person name="Dodds P.N."/>
            <person name="Schein J.E."/>
            <person name="Zhong S."/>
            <person name="Hamelin R.C."/>
            <person name="Grigoriev I.V."/>
            <person name="Szabo L.J."/>
            <person name="Martin F."/>
        </authorList>
    </citation>
    <scope>NUCLEOTIDE SEQUENCE [LARGE SCALE GENOMIC DNA]</scope>
    <source>
        <strain evidence="3">98AG31 / pathotype 3-4-7</strain>
    </source>
</reference>
<dbReference type="RefSeq" id="XP_007417459.1">
    <property type="nucleotide sequence ID" value="XM_007417397.1"/>
</dbReference>
<dbReference type="InterPro" id="IPR053185">
    <property type="entry name" value="SET_domain_protein"/>
</dbReference>
<accession>F4S7V4</accession>
<dbReference type="Proteomes" id="UP000001072">
    <property type="component" value="Unassembled WGS sequence"/>
</dbReference>
<sequence>MYTQQACTSSSCDKALLNKVSDPSRHNTAFNSTRLGSSDARSSRTPKSSVGLVYKFDQVDVRPILESSEVDDVLDGFVKQRCYPRKDRHDWEPICIYLNHAFDHGRGIVFVAYPSVFKEILSTFTVFKPKKDLTDEEKPSGKKFDVVDMPHKGGKDVWRREDLGDFMKTAVDYLPFETRATFATLHGEGETQGEWIKSAFERNNFYHRVEVKGQERPFGAVVFEPTRLNHDCRPNSAYHFDTNTLKLNVHALRDISPGEELTVSYIQVDVSKETRQGLLSRDYGFECGCSLCSSPLHVAMLSDYRIERLKKLNAILDDWTSASEATPTMAEYAITLHMLERLDVIMFNAYLRASLAYNAVGNLEKAKMHASLALASGLVSSGPKWIDWADTLKLEQNPETHQSYKSRLPKASFGF</sequence>
<name>F4S7V4_MELLP</name>
<dbReference type="CDD" id="cd20071">
    <property type="entry name" value="SET_SMYD"/>
    <property type="match status" value="1"/>
</dbReference>
<dbReference type="OrthoDB" id="265717at2759"/>
<feature type="domain" description="SET" evidence="1">
    <location>
        <begin position="38"/>
        <end position="266"/>
    </location>
</feature>
<dbReference type="EMBL" id="GL883161">
    <property type="protein sequence ID" value="EGF99276.1"/>
    <property type="molecule type" value="Genomic_DNA"/>
</dbReference>
<organism evidence="3">
    <name type="scientific">Melampsora larici-populina (strain 98AG31 / pathotype 3-4-7)</name>
    <name type="common">Poplar leaf rust fungus</name>
    <dbReference type="NCBI Taxonomy" id="747676"/>
    <lineage>
        <taxon>Eukaryota</taxon>
        <taxon>Fungi</taxon>
        <taxon>Dikarya</taxon>
        <taxon>Basidiomycota</taxon>
        <taxon>Pucciniomycotina</taxon>
        <taxon>Pucciniomycetes</taxon>
        <taxon>Pucciniales</taxon>
        <taxon>Melampsoraceae</taxon>
        <taxon>Melampsora</taxon>
    </lineage>
</organism>
<dbReference type="STRING" id="747676.F4S7V4"/>
<dbReference type="PANTHER" id="PTHR47332">
    <property type="entry name" value="SET DOMAIN-CONTAINING PROTEIN 5"/>
    <property type="match status" value="1"/>
</dbReference>
<dbReference type="PROSITE" id="PS50280">
    <property type="entry name" value="SET"/>
    <property type="match status" value="1"/>
</dbReference>
<keyword evidence="3" id="KW-1185">Reference proteome</keyword>
<proteinExistence type="predicted"/>
<dbReference type="InParanoid" id="F4S7V4"/>
<dbReference type="eggNOG" id="KOG2084">
    <property type="taxonomic scope" value="Eukaryota"/>
</dbReference>
<dbReference type="HOGENOM" id="CLU_028281_6_1_1"/>
<dbReference type="SUPFAM" id="SSF82199">
    <property type="entry name" value="SET domain"/>
    <property type="match status" value="1"/>
</dbReference>
<evidence type="ECO:0000259" key="1">
    <source>
        <dbReference type="PROSITE" id="PS50280"/>
    </source>
</evidence>
<dbReference type="Pfam" id="PF00856">
    <property type="entry name" value="SET"/>
    <property type="match status" value="1"/>
</dbReference>
<evidence type="ECO:0000313" key="3">
    <source>
        <dbReference type="Proteomes" id="UP000001072"/>
    </source>
</evidence>
<dbReference type="KEGG" id="mlr:MELLADRAFT_94773"/>
<dbReference type="VEuPathDB" id="FungiDB:MELLADRAFT_94773"/>
<protein>
    <recommendedName>
        <fullName evidence="1">SET domain-containing protein</fullName>
    </recommendedName>
</protein>